<dbReference type="PANTHER" id="PTHR33121">
    <property type="entry name" value="CYCLIC DI-GMP PHOSPHODIESTERASE PDEF"/>
    <property type="match status" value="1"/>
</dbReference>
<dbReference type="SMART" id="SM00267">
    <property type="entry name" value="GGDEF"/>
    <property type="match status" value="1"/>
</dbReference>
<dbReference type="PROSITE" id="PS50887">
    <property type="entry name" value="GGDEF"/>
    <property type="match status" value="1"/>
</dbReference>
<keyword evidence="4" id="KW-1185">Reference proteome</keyword>
<dbReference type="SUPFAM" id="SSF141868">
    <property type="entry name" value="EAL domain-like"/>
    <property type="match status" value="1"/>
</dbReference>
<sequence length="412" mass="44957">MPRGPLDWVHSNLTRLGNHRAFQESFQIACQAAAVSESPLTLARIDVDEFKNINDLYGHLYGDQILSRLGQHLQQQFPGAAFRIGGDEFAVLLNSPPSGAVASLHQLCQRVKHAEPLTLSVGTSSIAAHTQDPTDLHAQADAALYEAKRQGRDRVVHYSEVVNHTPVTPQERNKAVRGILEQQQVDVAFQVIWDIRRDRPFAYEALARFPEASEPLGPQEVFDIAATLGRVPELDRLCWTRALSRAASLPADTLLFINFSPLTLERDELLAPALLTAVEAAGLRAGQVVLEITEQGVGHLTPLLRQMNHLREAGFQLALDDTGAGNSGLGILRQLHIDFIKLDRTLGSRAPDDRAANAAMAAMLAYSGHMGSRVVVEGIETPTMLRHAISLGADLAQGFLLGRPATDFDVPQ</sequence>
<protein>
    <recommendedName>
        <fullName evidence="5">GGDEF-domain containing protein</fullName>
    </recommendedName>
</protein>
<dbReference type="Proteomes" id="UP000661918">
    <property type="component" value="Unassembled WGS sequence"/>
</dbReference>
<accession>A0ABQ2H020</accession>
<dbReference type="Pfam" id="PF00990">
    <property type="entry name" value="GGDEF"/>
    <property type="match status" value="1"/>
</dbReference>
<feature type="domain" description="EAL" evidence="1">
    <location>
        <begin position="169"/>
        <end position="412"/>
    </location>
</feature>
<organism evidence="3 4">
    <name type="scientific">Deinococcus aerophilus</name>
    <dbReference type="NCBI Taxonomy" id="522488"/>
    <lineage>
        <taxon>Bacteria</taxon>
        <taxon>Thermotogati</taxon>
        <taxon>Deinococcota</taxon>
        <taxon>Deinococci</taxon>
        <taxon>Deinococcales</taxon>
        <taxon>Deinococcaceae</taxon>
        <taxon>Deinococcus</taxon>
    </lineage>
</organism>
<dbReference type="PROSITE" id="PS50883">
    <property type="entry name" value="EAL"/>
    <property type="match status" value="1"/>
</dbReference>
<evidence type="ECO:0000259" key="2">
    <source>
        <dbReference type="PROSITE" id="PS50887"/>
    </source>
</evidence>
<dbReference type="CDD" id="cd01948">
    <property type="entry name" value="EAL"/>
    <property type="match status" value="1"/>
</dbReference>
<feature type="domain" description="GGDEF" evidence="2">
    <location>
        <begin position="38"/>
        <end position="160"/>
    </location>
</feature>
<dbReference type="InterPro" id="IPR000160">
    <property type="entry name" value="GGDEF_dom"/>
</dbReference>
<evidence type="ECO:0000313" key="3">
    <source>
        <dbReference type="EMBL" id="GGM22500.1"/>
    </source>
</evidence>
<dbReference type="Pfam" id="PF00563">
    <property type="entry name" value="EAL"/>
    <property type="match status" value="1"/>
</dbReference>
<dbReference type="InterPro" id="IPR029787">
    <property type="entry name" value="Nucleotide_cyclase"/>
</dbReference>
<evidence type="ECO:0008006" key="5">
    <source>
        <dbReference type="Google" id="ProtNLM"/>
    </source>
</evidence>
<dbReference type="CDD" id="cd01949">
    <property type="entry name" value="GGDEF"/>
    <property type="match status" value="1"/>
</dbReference>
<dbReference type="EMBL" id="BMOM01000069">
    <property type="protein sequence ID" value="GGM22500.1"/>
    <property type="molecule type" value="Genomic_DNA"/>
</dbReference>
<dbReference type="InterPro" id="IPR050706">
    <property type="entry name" value="Cyclic-di-GMP_PDE-like"/>
</dbReference>
<proteinExistence type="predicted"/>
<dbReference type="SUPFAM" id="SSF55073">
    <property type="entry name" value="Nucleotide cyclase"/>
    <property type="match status" value="1"/>
</dbReference>
<evidence type="ECO:0000259" key="1">
    <source>
        <dbReference type="PROSITE" id="PS50883"/>
    </source>
</evidence>
<gene>
    <name evidence="3" type="ORF">GCM10010841_32970</name>
</gene>
<dbReference type="PANTHER" id="PTHR33121:SF76">
    <property type="entry name" value="SIGNALING PROTEIN"/>
    <property type="match status" value="1"/>
</dbReference>
<dbReference type="Gene3D" id="3.20.20.450">
    <property type="entry name" value="EAL domain"/>
    <property type="match status" value="1"/>
</dbReference>
<reference evidence="4" key="1">
    <citation type="journal article" date="2019" name="Int. J. Syst. Evol. Microbiol.">
        <title>The Global Catalogue of Microorganisms (GCM) 10K type strain sequencing project: providing services to taxonomists for standard genome sequencing and annotation.</title>
        <authorList>
            <consortium name="The Broad Institute Genomics Platform"/>
            <consortium name="The Broad Institute Genome Sequencing Center for Infectious Disease"/>
            <person name="Wu L."/>
            <person name="Ma J."/>
        </authorList>
    </citation>
    <scope>NUCLEOTIDE SEQUENCE [LARGE SCALE GENOMIC DNA]</scope>
    <source>
        <strain evidence="4">JCM 15443</strain>
    </source>
</reference>
<name>A0ABQ2H020_9DEIO</name>
<evidence type="ECO:0000313" key="4">
    <source>
        <dbReference type="Proteomes" id="UP000661918"/>
    </source>
</evidence>
<dbReference type="NCBIfam" id="TIGR00254">
    <property type="entry name" value="GGDEF"/>
    <property type="match status" value="1"/>
</dbReference>
<dbReference type="InterPro" id="IPR001633">
    <property type="entry name" value="EAL_dom"/>
</dbReference>
<dbReference type="InterPro" id="IPR035919">
    <property type="entry name" value="EAL_sf"/>
</dbReference>
<dbReference type="InterPro" id="IPR043128">
    <property type="entry name" value="Rev_trsase/Diguanyl_cyclase"/>
</dbReference>
<dbReference type="Gene3D" id="3.30.70.270">
    <property type="match status" value="1"/>
</dbReference>
<dbReference type="SMART" id="SM00052">
    <property type="entry name" value="EAL"/>
    <property type="match status" value="1"/>
</dbReference>
<comment type="caution">
    <text evidence="3">The sequence shown here is derived from an EMBL/GenBank/DDBJ whole genome shotgun (WGS) entry which is preliminary data.</text>
</comment>